<dbReference type="Proteomes" id="UP000186685">
    <property type="component" value="Unassembled WGS sequence"/>
</dbReference>
<accession>A0A854C1Z4</accession>
<keyword evidence="1" id="KW-1133">Transmembrane helix</keyword>
<proteinExistence type="predicted"/>
<dbReference type="RefSeq" id="WP_204396624.1">
    <property type="nucleotide sequence ID" value="NZ_JACJLS010000007.1"/>
</dbReference>
<evidence type="ECO:0000256" key="1">
    <source>
        <dbReference type="SAM" id="Phobius"/>
    </source>
</evidence>
<sequence>MKIYRQPFYKTYMMVILVASIITFVLVSPVLVEHFNMALSNGVDIDYLIKTFIFVFVPCLIVITFIIVYTSFYVVVSNSGIDIINGIIPFIRKGYLYKDIMRVEIGNKGGLSNYIRVIKSNKTKSLPFVICLVSKEDCMSILNDMTSYGIDIEINGQLK</sequence>
<gene>
    <name evidence="2" type="ORF">BHV76_05125</name>
</gene>
<evidence type="ECO:0000313" key="3">
    <source>
        <dbReference type="Proteomes" id="UP000186685"/>
    </source>
</evidence>
<keyword evidence="1" id="KW-0812">Transmembrane</keyword>
<dbReference type="EMBL" id="MNQR01000017">
    <property type="protein sequence ID" value="OKZ10938.1"/>
    <property type="molecule type" value="Genomic_DNA"/>
</dbReference>
<feature type="transmembrane region" description="Helical" evidence="1">
    <location>
        <begin position="52"/>
        <end position="76"/>
    </location>
</feature>
<reference evidence="2 3" key="1">
    <citation type="journal article" date="2016" name="Nat. Biotechnol.">
        <title>Measurement of bacterial replication rates in microbial communities.</title>
        <authorList>
            <person name="Brown C.T."/>
            <person name="Olm M.R."/>
            <person name="Thomas B.C."/>
            <person name="Banfield J.F."/>
        </authorList>
    </citation>
    <scope>NUCLEOTIDE SEQUENCE [LARGE SCALE GENOMIC DNA]</scope>
    <source>
        <strain evidence="2">45_130</strain>
    </source>
</reference>
<dbReference type="AlphaFoldDB" id="A0A854C1Z4"/>
<keyword evidence="1" id="KW-0472">Membrane</keyword>
<name>A0A854C1Z4_9BACT</name>
<comment type="caution">
    <text evidence="2">The sequence shown here is derived from an EMBL/GenBank/DDBJ whole genome shotgun (WGS) entry which is preliminary data.</text>
</comment>
<evidence type="ECO:0000313" key="2">
    <source>
        <dbReference type="EMBL" id="OKZ10938.1"/>
    </source>
</evidence>
<protein>
    <submittedName>
        <fullName evidence="2">Uncharacterized protein</fullName>
    </submittedName>
</protein>
<feature type="transmembrane region" description="Helical" evidence="1">
    <location>
        <begin position="12"/>
        <end position="32"/>
    </location>
</feature>
<organism evidence="2 3">
    <name type="scientific">Phocaeicola plebeius</name>
    <dbReference type="NCBI Taxonomy" id="310297"/>
    <lineage>
        <taxon>Bacteria</taxon>
        <taxon>Pseudomonadati</taxon>
        <taxon>Bacteroidota</taxon>
        <taxon>Bacteroidia</taxon>
        <taxon>Bacteroidales</taxon>
        <taxon>Bacteroidaceae</taxon>
        <taxon>Phocaeicola</taxon>
    </lineage>
</organism>